<evidence type="ECO:0000259" key="5">
    <source>
        <dbReference type="PROSITE" id="PS50931"/>
    </source>
</evidence>
<keyword evidence="4" id="KW-0804">Transcription</keyword>
<organism evidence="6 7">
    <name type="scientific">Kaistia dalseonensis</name>
    <dbReference type="NCBI Taxonomy" id="410840"/>
    <lineage>
        <taxon>Bacteria</taxon>
        <taxon>Pseudomonadati</taxon>
        <taxon>Pseudomonadota</taxon>
        <taxon>Alphaproteobacteria</taxon>
        <taxon>Hyphomicrobiales</taxon>
        <taxon>Kaistiaceae</taxon>
        <taxon>Kaistia</taxon>
    </lineage>
</organism>
<dbReference type="PRINTS" id="PR00039">
    <property type="entry name" value="HTHLYSR"/>
</dbReference>
<dbReference type="Pfam" id="PF00126">
    <property type="entry name" value="HTH_1"/>
    <property type="match status" value="1"/>
</dbReference>
<dbReference type="InterPro" id="IPR050176">
    <property type="entry name" value="LTTR"/>
</dbReference>
<dbReference type="InterPro" id="IPR036390">
    <property type="entry name" value="WH_DNA-bd_sf"/>
</dbReference>
<keyword evidence="3 6" id="KW-0238">DNA-binding</keyword>
<dbReference type="Pfam" id="PF03466">
    <property type="entry name" value="LysR_substrate"/>
    <property type="match status" value="1"/>
</dbReference>
<comment type="caution">
    <text evidence="6">The sequence shown here is derived from an EMBL/GenBank/DDBJ whole genome shotgun (WGS) entry which is preliminary data.</text>
</comment>
<dbReference type="Proteomes" id="UP001241603">
    <property type="component" value="Unassembled WGS sequence"/>
</dbReference>
<evidence type="ECO:0000256" key="2">
    <source>
        <dbReference type="ARBA" id="ARBA00023015"/>
    </source>
</evidence>
<dbReference type="PANTHER" id="PTHR30579:SF7">
    <property type="entry name" value="HTH-TYPE TRANSCRIPTIONAL REGULATOR LRHA-RELATED"/>
    <property type="match status" value="1"/>
</dbReference>
<gene>
    <name evidence="6" type="ORF">QO014_004000</name>
</gene>
<evidence type="ECO:0000256" key="3">
    <source>
        <dbReference type="ARBA" id="ARBA00023125"/>
    </source>
</evidence>
<feature type="domain" description="HTH lysR-type" evidence="5">
    <location>
        <begin position="2"/>
        <end position="59"/>
    </location>
</feature>
<dbReference type="RefSeq" id="WP_266350488.1">
    <property type="nucleotide sequence ID" value="NZ_JAPKNG010000006.1"/>
</dbReference>
<dbReference type="Gene3D" id="3.40.190.10">
    <property type="entry name" value="Periplasmic binding protein-like II"/>
    <property type="match status" value="2"/>
</dbReference>
<dbReference type="InterPro" id="IPR000847">
    <property type="entry name" value="LysR_HTH_N"/>
</dbReference>
<dbReference type="EMBL" id="JAUSVO010000006">
    <property type="protein sequence ID" value="MDQ0439594.1"/>
    <property type="molecule type" value="Genomic_DNA"/>
</dbReference>
<keyword evidence="2" id="KW-0805">Transcription regulation</keyword>
<comment type="similarity">
    <text evidence="1">Belongs to the LysR transcriptional regulatory family.</text>
</comment>
<dbReference type="GO" id="GO:0003677">
    <property type="term" value="F:DNA binding"/>
    <property type="evidence" value="ECO:0007669"/>
    <property type="project" value="UniProtKB-KW"/>
</dbReference>
<name>A0ABU0HBA3_9HYPH</name>
<dbReference type="SUPFAM" id="SSF46785">
    <property type="entry name" value="Winged helix' DNA-binding domain"/>
    <property type="match status" value="1"/>
</dbReference>
<dbReference type="PROSITE" id="PS50931">
    <property type="entry name" value="HTH_LYSR"/>
    <property type="match status" value="1"/>
</dbReference>
<dbReference type="InterPro" id="IPR005119">
    <property type="entry name" value="LysR_subst-bd"/>
</dbReference>
<keyword evidence="7" id="KW-1185">Reference proteome</keyword>
<dbReference type="Gene3D" id="1.10.10.10">
    <property type="entry name" value="Winged helix-like DNA-binding domain superfamily/Winged helix DNA-binding domain"/>
    <property type="match status" value="1"/>
</dbReference>
<evidence type="ECO:0000256" key="4">
    <source>
        <dbReference type="ARBA" id="ARBA00023163"/>
    </source>
</evidence>
<evidence type="ECO:0000313" key="6">
    <source>
        <dbReference type="EMBL" id="MDQ0439594.1"/>
    </source>
</evidence>
<reference evidence="6 7" key="1">
    <citation type="submission" date="2023-07" db="EMBL/GenBank/DDBJ databases">
        <title>Genomic Encyclopedia of Type Strains, Phase IV (KMG-IV): sequencing the most valuable type-strain genomes for metagenomic binning, comparative biology and taxonomic classification.</title>
        <authorList>
            <person name="Goeker M."/>
        </authorList>
    </citation>
    <scope>NUCLEOTIDE SEQUENCE [LARGE SCALE GENOMIC DNA]</scope>
    <source>
        <strain evidence="6 7">B6-8</strain>
    </source>
</reference>
<evidence type="ECO:0000256" key="1">
    <source>
        <dbReference type="ARBA" id="ARBA00009437"/>
    </source>
</evidence>
<dbReference type="PANTHER" id="PTHR30579">
    <property type="entry name" value="TRANSCRIPTIONAL REGULATOR"/>
    <property type="match status" value="1"/>
</dbReference>
<dbReference type="InterPro" id="IPR036388">
    <property type="entry name" value="WH-like_DNA-bd_sf"/>
</dbReference>
<proteinExistence type="inferred from homology"/>
<sequence>MFDLDLLRSFVSVVDAGGFTRAGERVHKTQSTVSQQIRRLEELAGTRLLVRDGRGVQLTPEGERLIGYARRLLDLAEEARVAVAAPRASEHVRLGLTEDFAIVELTDLVSGFARAWPDARLDVRCDLSVALDAGLSRGDLDLVLLKRDAGGGPAHGVWPERLVWVASEGRDWREADPVPLVAFPQGCRYRDRAIHALEVSGRRWRITYESASLIGIDAAVAGGLGVALVEERFARPNYRRLGPADGFGRVPPTELALLVAPNAGPAVRGLAELIVSFCDRVSLARAA</sequence>
<protein>
    <submittedName>
        <fullName evidence="6">DNA-binding transcriptional LysR family regulator</fullName>
    </submittedName>
</protein>
<dbReference type="SUPFAM" id="SSF53850">
    <property type="entry name" value="Periplasmic binding protein-like II"/>
    <property type="match status" value="1"/>
</dbReference>
<evidence type="ECO:0000313" key="7">
    <source>
        <dbReference type="Proteomes" id="UP001241603"/>
    </source>
</evidence>
<accession>A0ABU0HBA3</accession>